<evidence type="ECO:0000313" key="3">
    <source>
        <dbReference type="EMBL" id="OLV19861.1"/>
    </source>
</evidence>
<reference evidence="3 4" key="1">
    <citation type="submission" date="2017-01" db="EMBL/GenBank/DDBJ databases">
        <title>Genome Analysis of Deinococcus marmoris KOPRI26562.</title>
        <authorList>
            <person name="Kim J.H."/>
            <person name="Oh H.-M."/>
        </authorList>
    </citation>
    <scope>NUCLEOTIDE SEQUENCE [LARGE SCALE GENOMIC DNA]</scope>
    <source>
        <strain evidence="3 4">KOPRI26562</strain>
    </source>
</reference>
<evidence type="ECO:0000313" key="4">
    <source>
        <dbReference type="Proteomes" id="UP000186607"/>
    </source>
</evidence>
<proteinExistence type="predicted"/>
<name>A0A1U7P3V8_9DEIO</name>
<dbReference type="AlphaFoldDB" id="A0A1U7P3V8"/>
<dbReference type="Pfam" id="PF00990">
    <property type="entry name" value="GGDEF"/>
    <property type="match status" value="1"/>
</dbReference>
<dbReference type="EMBL" id="MSTI01000018">
    <property type="protein sequence ID" value="OLV19861.1"/>
    <property type="molecule type" value="Genomic_DNA"/>
</dbReference>
<dbReference type="InterPro" id="IPR029787">
    <property type="entry name" value="Nucleotide_cyclase"/>
</dbReference>
<dbReference type="GO" id="GO:0005886">
    <property type="term" value="C:plasma membrane"/>
    <property type="evidence" value="ECO:0007669"/>
    <property type="project" value="TreeGrafter"/>
</dbReference>
<feature type="domain" description="GGDEF" evidence="2">
    <location>
        <begin position="374"/>
        <end position="499"/>
    </location>
</feature>
<dbReference type="STRING" id="249408.BOO71_0001279"/>
<dbReference type="InterPro" id="IPR043128">
    <property type="entry name" value="Rev_trsase/Diguanyl_cyclase"/>
</dbReference>
<gene>
    <name evidence="3" type="ORF">BOO71_0001279</name>
</gene>
<accession>A0A1U7P3V8</accession>
<dbReference type="eggNOG" id="COG2199">
    <property type="taxonomic scope" value="Bacteria"/>
</dbReference>
<dbReference type="Pfam" id="PF05226">
    <property type="entry name" value="CHASE2"/>
    <property type="match status" value="1"/>
</dbReference>
<dbReference type="OrthoDB" id="9806704at2"/>
<dbReference type="SMART" id="SM01080">
    <property type="entry name" value="CHASE2"/>
    <property type="match status" value="1"/>
</dbReference>
<keyword evidence="1" id="KW-0472">Membrane</keyword>
<dbReference type="Proteomes" id="UP000186607">
    <property type="component" value="Unassembled WGS sequence"/>
</dbReference>
<keyword evidence="1" id="KW-0812">Transmembrane</keyword>
<dbReference type="NCBIfam" id="TIGR00254">
    <property type="entry name" value="GGDEF"/>
    <property type="match status" value="1"/>
</dbReference>
<dbReference type="InterPro" id="IPR007890">
    <property type="entry name" value="CHASE2"/>
</dbReference>
<dbReference type="GO" id="GO:1902201">
    <property type="term" value="P:negative regulation of bacterial-type flagellum-dependent cell motility"/>
    <property type="evidence" value="ECO:0007669"/>
    <property type="project" value="TreeGrafter"/>
</dbReference>
<dbReference type="SUPFAM" id="SSF55073">
    <property type="entry name" value="Nucleotide cyclase"/>
    <property type="match status" value="1"/>
</dbReference>
<dbReference type="InterPro" id="IPR000160">
    <property type="entry name" value="GGDEF_dom"/>
</dbReference>
<protein>
    <submittedName>
        <fullName evidence="3">GGDEF domain</fullName>
    </submittedName>
</protein>
<dbReference type="Gene3D" id="3.30.70.270">
    <property type="match status" value="1"/>
</dbReference>
<dbReference type="GO" id="GO:0052621">
    <property type="term" value="F:diguanylate cyclase activity"/>
    <property type="evidence" value="ECO:0007669"/>
    <property type="project" value="TreeGrafter"/>
</dbReference>
<evidence type="ECO:0000259" key="2">
    <source>
        <dbReference type="PROSITE" id="PS50887"/>
    </source>
</evidence>
<dbReference type="RefSeq" id="WP_075830348.1">
    <property type="nucleotide sequence ID" value="NZ_MSTI01000018.1"/>
</dbReference>
<feature type="transmembrane region" description="Helical" evidence="1">
    <location>
        <begin position="320"/>
        <end position="341"/>
    </location>
</feature>
<dbReference type="PANTHER" id="PTHR45138:SF9">
    <property type="entry name" value="DIGUANYLATE CYCLASE DGCM-RELATED"/>
    <property type="match status" value="1"/>
</dbReference>
<dbReference type="GO" id="GO:0043709">
    <property type="term" value="P:cell adhesion involved in single-species biofilm formation"/>
    <property type="evidence" value="ECO:0007669"/>
    <property type="project" value="TreeGrafter"/>
</dbReference>
<dbReference type="InterPro" id="IPR050469">
    <property type="entry name" value="Diguanylate_Cyclase"/>
</dbReference>
<dbReference type="PANTHER" id="PTHR45138">
    <property type="entry name" value="REGULATORY COMPONENTS OF SENSORY TRANSDUCTION SYSTEM"/>
    <property type="match status" value="1"/>
</dbReference>
<dbReference type="eggNOG" id="COG4252">
    <property type="taxonomic scope" value="Bacteria"/>
</dbReference>
<keyword evidence="4" id="KW-1185">Reference proteome</keyword>
<sequence length="499" mass="53510">MLGFPDSLTVRPGTARPVRRLAVPLAALLAAALAWAVPENGLLWDALNRALPSPPDGRVLVVGIDDATLRDYGRIGSWPRELYGQALNTLDQAGVAAIGVDVLLADPARNDAALAAVFSRPNVVLATAPGEPTALRPDWRSPTGISALNLSDDGIVRSFQAAYPDPALPGNLAPSFARQLAVAAGRTVPLDEQPRILRYSAPDPQRLPVIPFRDVVNGSIRYGDFQNRVVLVGLTASGVGGPTVRDVSGQTVPGVELQARAVSSLLSAPFISLPLWTVMLAGVLAAIAAVLAGGVWGFAIALLALALAVPYWLLNSLLPGVTLSLCAVLGTGLVMLERWWILRRSGVRDPLTGFGNRLAFTRAVESRWQGRQSRPLGLLLVDLSGFRKVNSVYGYAAGDELLRELAGRIMQHKRRGDLIFRWGPDEFAVLLDNTASAELADLTRRVQLSLDTVAYRDLSLQASVGGASTGPDINTPSDLIEAASRSRYRIKYQRQQWRV</sequence>
<comment type="caution">
    <text evidence="3">The sequence shown here is derived from an EMBL/GenBank/DDBJ whole genome shotgun (WGS) entry which is preliminary data.</text>
</comment>
<dbReference type="CDD" id="cd01949">
    <property type="entry name" value="GGDEF"/>
    <property type="match status" value="1"/>
</dbReference>
<dbReference type="PROSITE" id="PS50887">
    <property type="entry name" value="GGDEF"/>
    <property type="match status" value="1"/>
</dbReference>
<keyword evidence="1" id="KW-1133">Transmembrane helix</keyword>
<dbReference type="SMART" id="SM00267">
    <property type="entry name" value="GGDEF"/>
    <property type="match status" value="1"/>
</dbReference>
<evidence type="ECO:0000256" key="1">
    <source>
        <dbReference type="SAM" id="Phobius"/>
    </source>
</evidence>
<organism evidence="3 4">
    <name type="scientific">Deinococcus marmoris</name>
    <dbReference type="NCBI Taxonomy" id="249408"/>
    <lineage>
        <taxon>Bacteria</taxon>
        <taxon>Thermotogati</taxon>
        <taxon>Deinococcota</taxon>
        <taxon>Deinococci</taxon>
        <taxon>Deinococcales</taxon>
        <taxon>Deinococcaceae</taxon>
        <taxon>Deinococcus</taxon>
    </lineage>
</organism>